<evidence type="ECO:0000256" key="8">
    <source>
        <dbReference type="SAM" id="SignalP"/>
    </source>
</evidence>
<dbReference type="HAMAP" id="MF_01587">
    <property type="entry name" value="DNA_ligase_B"/>
    <property type="match status" value="1"/>
</dbReference>
<dbReference type="EC" id="6.5.1.2" evidence="7"/>
<dbReference type="Gene3D" id="2.40.50.140">
    <property type="entry name" value="Nucleic acid-binding proteins"/>
    <property type="match status" value="1"/>
</dbReference>
<dbReference type="SMART" id="SM00532">
    <property type="entry name" value="LIGANc"/>
    <property type="match status" value="1"/>
</dbReference>
<evidence type="ECO:0000256" key="5">
    <source>
        <dbReference type="ARBA" id="ARBA00023204"/>
    </source>
</evidence>
<keyword evidence="2 7" id="KW-0235">DNA replication</keyword>
<dbReference type="Gene3D" id="1.10.287.610">
    <property type="entry name" value="Helix hairpin bin"/>
    <property type="match status" value="1"/>
</dbReference>
<dbReference type="SUPFAM" id="SSF47781">
    <property type="entry name" value="RuvA domain 2-like"/>
    <property type="match status" value="1"/>
</dbReference>
<dbReference type="InterPro" id="IPR050326">
    <property type="entry name" value="NAD_dep_DNA_ligaseB"/>
</dbReference>
<dbReference type="PANTHER" id="PTHR47810">
    <property type="entry name" value="DNA LIGASE"/>
    <property type="match status" value="1"/>
</dbReference>
<feature type="active site" description="N6-AMP-lysine intermediate" evidence="7">
    <location>
        <position position="127"/>
    </location>
</feature>
<feature type="chain" id="PRO_5012067544" description="DNA ligase B" evidence="8">
    <location>
        <begin position="21"/>
        <end position="557"/>
    </location>
</feature>
<protein>
    <recommendedName>
        <fullName evidence="7">DNA ligase B</fullName>
        <ecNumber evidence="7">6.5.1.2</ecNumber>
    </recommendedName>
    <alternativeName>
        <fullName evidence="7">Polydeoxyribonucleotide synthase [NAD(+)] B</fullName>
    </alternativeName>
</protein>
<dbReference type="InterPro" id="IPR004150">
    <property type="entry name" value="NAD_DNA_ligase_OB"/>
</dbReference>
<dbReference type="InterPro" id="IPR020923">
    <property type="entry name" value="DNA_ligase_B"/>
</dbReference>
<feature type="signal peptide" evidence="8">
    <location>
        <begin position="1"/>
        <end position="20"/>
    </location>
</feature>
<dbReference type="RefSeq" id="WP_099125369.1">
    <property type="nucleotide sequence ID" value="NZ_CAWNRH010000099.1"/>
</dbReference>
<dbReference type="InterPro" id="IPR013839">
    <property type="entry name" value="DNAligase_adenylation"/>
</dbReference>
<keyword evidence="1 7" id="KW-0436">Ligase</keyword>
<evidence type="ECO:0000313" key="10">
    <source>
        <dbReference type="EMBL" id="PHM64699.1"/>
    </source>
</evidence>
<keyword evidence="5 7" id="KW-0234">DNA repair</keyword>
<evidence type="ECO:0000256" key="2">
    <source>
        <dbReference type="ARBA" id="ARBA00022705"/>
    </source>
</evidence>
<evidence type="ECO:0000256" key="3">
    <source>
        <dbReference type="ARBA" id="ARBA00022763"/>
    </source>
</evidence>
<dbReference type="Proteomes" id="UP000222366">
    <property type="component" value="Unassembled WGS sequence"/>
</dbReference>
<keyword evidence="11" id="KW-1185">Reference proteome</keyword>
<accession>A0A2D0KMN0</accession>
<comment type="similarity">
    <text evidence="7">Belongs to the NAD-dependent DNA ligase family. LigB subfamily.</text>
</comment>
<comment type="catalytic activity">
    <reaction evidence="6 7">
        <text>NAD(+) + (deoxyribonucleotide)n-3'-hydroxyl + 5'-phospho-(deoxyribonucleotide)m = (deoxyribonucleotide)n+m + AMP + beta-nicotinamide D-nucleotide.</text>
        <dbReference type="EC" id="6.5.1.2"/>
    </reaction>
</comment>
<dbReference type="InterPro" id="IPR010994">
    <property type="entry name" value="RuvA_2-like"/>
</dbReference>
<dbReference type="GO" id="GO:0006281">
    <property type="term" value="P:DNA repair"/>
    <property type="evidence" value="ECO:0007669"/>
    <property type="project" value="UniProtKB-KW"/>
</dbReference>
<organism evidence="10 11">
    <name type="scientific">Xenorhabdus stockiae</name>
    <dbReference type="NCBI Taxonomy" id="351614"/>
    <lineage>
        <taxon>Bacteria</taxon>
        <taxon>Pseudomonadati</taxon>
        <taxon>Pseudomonadota</taxon>
        <taxon>Gammaproteobacteria</taxon>
        <taxon>Enterobacterales</taxon>
        <taxon>Morganellaceae</taxon>
        <taxon>Xenorhabdus</taxon>
    </lineage>
</organism>
<dbReference type="GO" id="GO:0006260">
    <property type="term" value="P:DNA replication"/>
    <property type="evidence" value="ECO:0007669"/>
    <property type="project" value="UniProtKB-KW"/>
</dbReference>
<evidence type="ECO:0000313" key="11">
    <source>
        <dbReference type="Proteomes" id="UP000222366"/>
    </source>
</evidence>
<evidence type="ECO:0000259" key="9">
    <source>
        <dbReference type="SMART" id="SM00532"/>
    </source>
</evidence>
<dbReference type="PANTHER" id="PTHR47810:SF1">
    <property type="entry name" value="DNA LIGASE B"/>
    <property type="match status" value="1"/>
</dbReference>
<feature type="domain" description="NAD-dependent DNA ligase N-terminal" evidence="9">
    <location>
        <begin position="30"/>
        <end position="430"/>
    </location>
</feature>
<proteinExistence type="inferred from homology"/>
<keyword evidence="3 7" id="KW-0227">DNA damage</keyword>
<dbReference type="SUPFAM" id="SSF50249">
    <property type="entry name" value="Nucleic acid-binding proteins"/>
    <property type="match status" value="1"/>
</dbReference>
<dbReference type="Gene3D" id="3.30.470.30">
    <property type="entry name" value="DNA ligase/mRNA capping enzyme"/>
    <property type="match status" value="1"/>
</dbReference>
<keyword evidence="4 7" id="KW-0520">NAD</keyword>
<evidence type="ECO:0000256" key="6">
    <source>
        <dbReference type="ARBA" id="ARBA00034005"/>
    </source>
</evidence>
<reference evidence="10 11" key="1">
    <citation type="journal article" date="2017" name="Nat. Microbiol.">
        <title>Natural product diversity associated with the nematode symbionts Photorhabdus and Xenorhabdus.</title>
        <authorList>
            <person name="Tobias N.J."/>
            <person name="Wolff H."/>
            <person name="Djahanschiri B."/>
            <person name="Grundmann F."/>
            <person name="Kronenwerth M."/>
            <person name="Shi Y.M."/>
            <person name="Simonyi S."/>
            <person name="Grun P."/>
            <person name="Shapiro-Ilan D."/>
            <person name="Pidot S.J."/>
            <person name="Stinear T.P."/>
            <person name="Ebersberger I."/>
            <person name="Bode H.B."/>
        </authorList>
    </citation>
    <scope>NUCLEOTIDE SEQUENCE [LARGE SCALE GENOMIC DNA]</scope>
    <source>
        <strain evidence="10 11">DSM 17904</strain>
    </source>
</reference>
<evidence type="ECO:0000256" key="7">
    <source>
        <dbReference type="HAMAP-Rule" id="MF_01587"/>
    </source>
</evidence>
<dbReference type="SUPFAM" id="SSF56091">
    <property type="entry name" value="DNA ligase/mRNA capping enzyme, catalytic domain"/>
    <property type="match status" value="1"/>
</dbReference>
<dbReference type="InterPro" id="IPR012340">
    <property type="entry name" value="NA-bd_OB-fold"/>
</dbReference>
<comment type="function">
    <text evidence="7">Catalyzes the formation of phosphodiester linkages between 5'-phosphoryl and 3'-hydroxyl groups in double-stranded DNA using NAD as a coenzyme and as the energy source for the reaction.</text>
</comment>
<comment type="caution">
    <text evidence="10">The sequence shown here is derived from an EMBL/GenBank/DDBJ whole genome shotgun (WGS) entry which is preliminary data.</text>
</comment>
<dbReference type="EMBL" id="NJAJ01000025">
    <property type="protein sequence ID" value="PHM64699.1"/>
    <property type="molecule type" value="Genomic_DNA"/>
</dbReference>
<dbReference type="NCBIfam" id="NF005987">
    <property type="entry name" value="PRK08097.1"/>
    <property type="match status" value="1"/>
</dbReference>
<sequence length="557" mass="63664">MLNFLIIILMLLCGLPIALAADCPVWPKEKLQLEIEHLTPQVARWEQLYRQQGISEIDDEIYDQLLETLTHWQHCLNLTQNNNVVIAIPDNGKQTHPVQHTGLRKLKSLEEVRKWIQGRSKVWLQPKIDGVAVTLVYQKGLLTGLISRGNGTEGTDWLDKSKFISSIPQQIKNAPEHMVLQGELFWRQNNHRQSVAGSQGARSKVAGLMMRKAHSAELSQIGIFVWSWPDGPDEMTAKLEQLASMGFPATQQFSHPISNAEEAEKKWKMYFTHPLPFATDGVVLRQETEPAGRQWRSGSNSWAVAWKYPLQQQVTTVSDIQFRIGRTGKISVLLELEKIQLDDRQISRVHIGSVTRWKHWDVYPGDKVTIALAGHGIPKLDKVVWRIAERKHLNPPDAEQFHSLSCFVLNNDECQQQFIARLTWMGEKLKMRGVSQGTWMTLVTSDKIKNLTDWLALDVSQLAEIPNIGTKRAESIFSQFQQSKRQPASLWREAIGMPYANKFTNKIALFGKMQLPEVETQKYSALSVKQREKIERFFQHPDVKKLVEVLTLQGIDL</sequence>
<evidence type="ECO:0000256" key="4">
    <source>
        <dbReference type="ARBA" id="ARBA00023027"/>
    </source>
</evidence>
<dbReference type="InterPro" id="IPR013840">
    <property type="entry name" value="DNAligase_N"/>
</dbReference>
<evidence type="ECO:0000256" key="1">
    <source>
        <dbReference type="ARBA" id="ARBA00022598"/>
    </source>
</evidence>
<dbReference type="AlphaFoldDB" id="A0A2D0KMN0"/>
<dbReference type="Pfam" id="PF03120">
    <property type="entry name" value="OB_DNA_ligase"/>
    <property type="match status" value="1"/>
</dbReference>
<name>A0A2D0KMN0_9GAMM</name>
<dbReference type="GO" id="GO:0003911">
    <property type="term" value="F:DNA ligase (NAD+) activity"/>
    <property type="evidence" value="ECO:0007669"/>
    <property type="project" value="UniProtKB-UniRule"/>
</dbReference>
<gene>
    <name evidence="7" type="primary">ligB</name>
    <name evidence="10" type="ORF">Xsto_02716</name>
</gene>
<keyword evidence="8" id="KW-0732">Signal</keyword>
<dbReference type="Pfam" id="PF01653">
    <property type="entry name" value="DNA_ligase_aden"/>
    <property type="match status" value="1"/>
</dbReference>